<evidence type="ECO:0000313" key="1">
    <source>
        <dbReference type="EMBL" id="ASN72025.1"/>
    </source>
</evidence>
<proteinExistence type="predicted"/>
<gene>
    <name evidence="1" type="ORF">7S2_32</name>
</gene>
<accession>A0A2H4J9V3</accession>
<protein>
    <submittedName>
        <fullName evidence="1">Uncharacterized protein</fullName>
    </submittedName>
</protein>
<organism evidence="1">
    <name type="scientific">uncultured Caudovirales phage</name>
    <dbReference type="NCBI Taxonomy" id="2100421"/>
    <lineage>
        <taxon>Viruses</taxon>
        <taxon>Duplodnaviria</taxon>
        <taxon>Heunggongvirae</taxon>
        <taxon>Uroviricota</taxon>
        <taxon>Caudoviricetes</taxon>
        <taxon>Peduoviridae</taxon>
        <taxon>Maltschvirus</taxon>
        <taxon>Maltschvirus maltsch</taxon>
    </lineage>
</organism>
<name>A0A2H4J9V3_9CAUD</name>
<dbReference type="EMBL" id="MF417939">
    <property type="protein sequence ID" value="ASN72025.1"/>
    <property type="molecule type" value="Genomic_DNA"/>
</dbReference>
<sequence length="61" mass="6538">MTVTTRVLVDASQVWHLPPGARFKELGSMARTFTVGARSGQLWLGETPCGVEAVELPVVIA</sequence>
<reference evidence="1" key="1">
    <citation type="submission" date="2017-06" db="EMBL/GenBank/DDBJ databases">
        <title>Novel phages from South African skin metaviromes.</title>
        <authorList>
            <person name="van Zyl L.J."/>
            <person name="Abrahams Y."/>
            <person name="Stander E.A."/>
            <person name="Kirby B.M."/>
            <person name="Clavaud C."/>
            <person name="Farcet C."/>
            <person name="Breton L."/>
            <person name="Trindade M.I."/>
        </authorList>
    </citation>
    <scope>NUCLEOTIDE SEQUENCE</scope>
</reference>